<dbReference type="Pfam" id="PF14381">
    <property type="entry name" value="EDR1_CTR1_ARMC3_pept"/>
    <property type="match status" value="1"/>
</dbReference>
<organism evidence="4 5">
    <name type="scientific">Oikopleura dioica</name>
    <name type="common">Tunicate</name>
    <dbReference type="NCBI Taxonomy" id="34765"/>
    <lineage>
        <taxon>Eukaryota</taxon>
        <taxon>Metazoa</taxon>
        <taxon>Chordata</taxon>
        <taxon>Tunicata</taxon>
        <taxon>Appendicularia</taxon>
        <taxon>Copelata</taxon>
        <taxon>Oikopleuridae</taxon>
        <taxon>Oikopleura</taxon>
    </lineage>
</organism>
<evidence type="ECO:0000313" key="4">
    <source>
        <dbReference type="EMBL" id="CAG5111905.1"/>
    </source>
</evidence>
<dbReference type="EMBL" id="OU015567">
    <property type="protein sequence ID" value="CAG5111905.1"/>
    <property type="molecule type" value="Genomic_DNA"/>
</dbReference>
<dbReference type="SUPFAM" id="SSF48371">
    <property type="entry name" value="ARM repeat"/>
    <property type="match status" value="1"/>
</dbReference>
<evidence type="ECO:0000259" key="3">
    <source>
        <dbReference type="Pfam" id="PF14381"/>
    </source>
</evidence>
<dbReference type="InterPro" id="IPR052441">
    <property type="entry name" value="Armadillo-Ser/Thr_Kinase"/>
</dbReference>
<feature type="domain" description="EDR1/CTR1/ARMC3-like peptidase-like" evidence="3">
    <location>
        <begin position="685"/>
        <end position="839"/>
    </location>
</feature>
<feature type="region of interest" description="Disordered" evidence="2">
    <location>
        <begin position="1"/>
        <end position="23"/>
    </location>
</feature>
<dbReference type="InterPro" id="IPR055164">
    <property type="entry name" value="EDR1/CTR1/ARMC3-like_pept-like"/>
</dbReference>
<feature type="compositionally biased region" description="Basic and acidic residues" evidence="2">
    <location>
        <begin position="659"/>
        <end position="687"/>
    </location>
</feature>
<dbReference type="SMART" id="SM00185">
    <property type="entry name" value="ARM"/>
    <property type="match status" value="7"/>
</dbReference>
<dbReference type="InterPro" id="IPR016024">
    <property type="entry name" value="ARM-type_fold"/>
</dbReference>
<evidence type="ECO:0000256" key="2">
    <source>
        <dbReference type="SAM" id="MobiDB-lite"/>
    </source>
</evidence>
<protein>
    <submittedName>
        <fullName evidence="4">Oidioi.mRNA.OKI2018_I69.chr2.g6176.t1.cds</fullName>
    </submittedName>
</protein>
<feature type="compositionally biased region" description="Basic and acidic residues" evidence="2">
    <location>
        <begin position="1"/>
        <end position="18"/>
    </location>
</feature>
<keyword evidence="1" id="KW-0677">Repeat</keyword>
<feature type="region of interest" description="Disordered" evidence="2">
    <location>
        <begin position="628"/>
        <end position="690"/>
    </location>
</feature>
<evidence type="ECO:0000256" key="1">
    <source>
        <dbReference type="ARBA" id="ARBA00022737"/>
    </source>
</evidence>
<dbReference type="PANTHER" id="PTHR46618">
    <property type="entry name" value="ARMADILLO REPEAT-CONTAINING PROTEIN 3"/>
    <property type="match status" value="1"/>
</dbReference>
<name>A0ABN7T257_OIKDI</name>
<dbReference type="PANTHER" id="PTHR46618:SF1">
    <property type="entry name" value="ARMADILLO REPEAT-CONTAINING PROTEIN 3"/>
    <property type="match status" value="1"/>
</dbReference>
<proteinExistence type="predicted"/>
<dbReference type="InterPro" id="IPR000225">
    <property type="entry name" value="Armadillo"/>
</dbReference>
<dbReference type="Proteomes" id="UP001158576">
    <property type="component" value="Chromosome 2"/>
</dbReference>
<dbReference type="InterPro" id="IPR011989">
    <property type="entry name" value="ARM-like"/>
</dbReference>
<reference evidence="4 5" key="1">
    <citation type="submission" date="2021-04" db="EMBL/GenBank/DDBJ databases">
        <authorList>
            <person name="Bliznina A."/>
        </authorList>
    </citation>
    <scope>NUCLEOTIDE SEQUENCE [LARGE SCALE GENOMIC DNA]</scope>
</reference>
<feature type="compositionally biased region" description="Acidic residues" evidence="2">
    <location>
        <begin position="628"/>
        <end position="638"/>
    </location>
</feature>
<accession>A0ABN7T257</accession>
<sequence>MPPKKDKKDKGAKGGKEEAPEENQFDGLSIDVKNIKTIVLNLSTAEEDVLARCCQACFNYAMKGPEKSVDLMNLGALSYLRKLINHPDVPVRRNAGMAFGMMSGVPQIRDFLAKEQDTLIVDLTKLVQDEDPIVAEFAVATIANLSTRYMLKESLVEAQSLPHIVKLVSSSDPDTKKHALVTLKSLCNDPEVLAELGPLDAVRVVLDQLTSEFPLIQQLSLEVVYCLLQENVSRNTVTSGPLLENFVFFIENHEFSDLHCYALRCIGTCMKDPKVVQNFKETGMLVRVIEAIKLAEGNFSDETSIFFCNMVAKFGKATEEAGSAVLRPFIEANIMDLVVKMLTLADPLKCASCRAIRTLAIEPSFRDIASDNGLMLKLIGLLNAENIEVRRFVILALAQLVHFHPKNRGIIFTNDVIRTVLPMMSIQDDDLVVGILSLLTSISNDDQAHQEAIECDIFSKIRDMLPRTRSADIHRRSLQTITLYARCAKTRDNLLKANLLPYIIKLLSSRDRQTRITASNTIVSLCKDSNFATKIVDANCLAELQKVNLDPHLKSNASRCCFETILDFHLPAKLALLGILHQSDHIPTGFYYTGIVAPDALFEPLEALENEKINDKRPTLLINFENNEESDAKEMDDEASQKDLSSTPDGSRQKRSKSSKKDKSKESKETKEPKELKEVEKDHKTERIASSMKLVSSASKISVASEVEESSGIDDALSDLIETAKSLILKDDSYETHVRVLGELVAKTFGGEISKQQVRKIGYEMHIVELKRARASNVIPLGSLKLGLYRERALLFKLLADLTGVPATLELGDYGRAWNSVHLNNYLHIVDLMESPGSVLKDGSAEFIDYLEL</sequence>
<dbReference type="Gene3D" id="1.25.10.10">
    <property type="entry name" value="Leucine-rich Repeat Variant"/>
    <property type="match status" value="3"/>
</dbReference>
<gene>
    <name evidence="4" type="ORF">OKIOD_LOCUS14941</name>
</gene>
<evidence type="ECO:0000313" key="5">
    <source>
        <dbReference type="Proteomes" id="UP001158576"/>
    </source>
</evidence>
<keyword evidence="5" id="KW-1185">Reference proteome</keyword>